<dbReference type="Pfam" id="PF13176">
    <property type="entry name" value="TPR_7"/>
    <property type="match status" value="1"/>
</dbReference>
<dbReference type="Pfam" id="PF13424">
    <property type="entry name" value="TPR_12"/>
    <property type="match status" value="4"/>
</dbReference>
<dbReference type="SUPFAM" id="SSF48452">
    <property type="entry name" value="TPR-like"/>
    <property type="match status" value="7"/>
</dbReference>
<dbReference type="Gene3D" id="1.20.58.2190">
    <property type="match status" value="1"/>
</dbReference>
<dbReference type="RefSeq" id="XP_002290848.1">
    <property type="nucleotide sequence ID" value="XM_002290812.1"/>
</dbReference>
<evidence type="ECO:0000313" key="6">
    <source>
        <dbReference type="EMBL" id="EED92600.1"/>
    </source>
</evidence>
<feature type="compositionally biased region" description="Low complexity" evidence="4">
    <location>
        <begin position="17"/>
        <end position="27"/>
    </location>
</feature>
<dbReference type="PROSITE" id="PS50005">
    <property type="entry name" value="TPR"/>
    <property type="match status" value="2"/>
</dbReference>
<keyword evidence="1" id="KW-0677">Repeat</keyword>
<accession>B8C3P9</accession>
<dbReference type="CDD" id="cd09212">
    <property type="entry name" value="PUB"/>
    <property type="match status" value="1"/>
</dbReference>
<feature type="domain" description="PUB" evidence="5">
    <location>
        <begin position="33"/>
        <end position="87"/>
    </location>
</feature>
<dbReference type="SMART" id="SM00028">
    <property type="entry name" value="TPR"/>
    <property type="match status" value="18"/>
</dbReference>
<reference evidence="6 7" key="1">
    <citation type="journal article" date="2004" name="Science">
        <title>The genome of the diatom Thalassiosira pseudonana: ecology, evolution, and metabolism.</title>
        <authorList>
            <person name="Armbrust E.V."/>
            <person name="Berges J.A."/>
            <person name="Bowler C."/>
            <person name="Green B.R."/>
            <person name="Martinez D."/>
            <person name="Putnam N.H."/>
            <person name="Zhou S."/>
            <person name="Allen A.E."/>
            <person name="Apt K.E."/>
            <person name="Bechner M."/>
            <person name="Brzezinski M.A."/>
            <person name="Chaal B.K."/>
            <person name="Chiovitti A."/>
            <person name="Davis A.K."/>
            <person name="Demarest M.S."/>
            <person name="Detter J.C."/>
            <person name="Glavina T."/>
            <person name="Goodstein D."/>
            <person name="Hadi M.Z."/>
            <person name="Hellsten U."/>
            <person name="Hildebrand M."/>
            <person name="Jenkins B.D."/>
            <person name="Jurka J."/>
            <person name="Kapitonov V.V."/>
            <person name="Kroger N."/>
            <person name="Lau W.W."/>
            <person name="Lane T.W."/>
            <person name="Larimer F.W."/>
            <person name="Lippmeier J.C."/>
            <person name="Lucas S."/>
            <person name="Medina M."/>
            <person name="Montsant A."/>
            <person name="Obornik M."/>
            <person name="Parker M.S."/>
            <person name="Palenik B."/>
            <person name="Pazour G.J."/>
            <person name="Richardson P.M."/>
            <person name="Rynearson T.A."/>
            <person name="Saito M.A."/>
            <person name="Schwartz D.C."/>
            <person name="Thamatrakoln K."/>
            <person name="Valentin K."/>
            <person name="Vardi A."/>
            <person name="Wilkerson F.P."/>
            <person name="Rokhsar D.S."/>
        </authorList>
    </citation>
    <scope>NUCLEOTIDE SEQUENCE [LARGE SCALE GENOMIC DNA]</scope>
    <source>
        <strain evidence="6 7">CCMP1335</strain>
    </source>
</reference>
<dbReference type="PANTHER" id="PTHR45641">
    <property type="entry name" value="TETRATRICOPEPTIDE REPEAT PROTEIN (AFU_ORTHOLOGUE AFUA_6G03870)"/>
    <property type="match status" value="1"/>
</dbReference>
<dbReference type="InterPro" id="IPR018997">
    <property type="entry name" value="PUB_domain"/>
</dbReference>
<dbReference type="Pfam" id="PF13374">
    <property type="entry name" value="TPR_10"/>
    <property type="match status" value="2"/>
</dbReference>
<sequence>MNSTSPFTSPLERLSDSLKSSSSSSTSNQPKHHACTITLLRVIDNILQDPHRTNPKVRKIKVNNPAFWKRSGQWEGSVDFLVACGFIPLGEIATLTYVTPAYGAPKQKSVPQHLKFDGDDDAGRIEHLMRGRESLVQFAEHVLEMDGKILPPCPVQSQPQESDDSSDSMMVRARDDIDRTKTASTLSTQKLGDPHPSDLLESARTKSETSVDTQTVSTVEAPKTTNDENMCISSNRTQSVEDDAPVVRSEHDDANVSEATPQISFQLQESQTREQSNQMDIAMHKHSEGVESVTAAALKAVRSVPASGVNACETNLAVSSDNTLAVSADMNNANHTTTNDVADDLLAEIYLELNRMATEGSSIVERDSNHEKGAAIFAIDDVNKQQLLDVQVENEDGDRIRSDNCQSQDEEHSTQQHIDTVDISLDIELETIAKVSTPDDAHKDDGQLSVLSSTSYDLARLEQRFRDHPGKTTEEEAIASTICQEESSHLSVAVEEQVKASEDDEAKNIVVTTNDTNQDASNGNAATDAVEQNGTVQEDGEPLSNSAFESVKSDDKRNAVYEELLANVSLPDGEFAFAEGVEVQVFRSGFELCHRSLLSVFSVSADITTHSITSGLVNLQPWKTESSEKITTENELGAKEYSDDLAGTRSATMYSWIASNNPSLSTLDGIPAVNSSLCRDASLPSSVISVCNLVCNSLRNIGLITIYGADVVGGTDRLSSDLTFFIGVDSTVVDKLTKNDNSIILGEKRVIDCHGALARAVYPRVIELLDEINSPSPSGNGEGESGLWYSCQHCIRHLIASNQLNDVVELLLSESFVRKRLHVMGTLRGTIAHSSECAAMNARSYATLKARQCNGLQSDDDESSTVAIKWRESCFKSLLLVSTILREMVGELFPSDSSARRIKGEIGSSFQVIGELIGDMGGHSAEEMEHLEEALKLKTEACGDDQNNESIADTLKCYENALRIYKAALGHSHPSVAKVLHNIGIMYTFKNNADVAMKCFKNSNIHRENEDYAEARDCFLRAHSTKAAVLGDNHPECAEILHNTGVVCDDLGLHNQSLTYYKDAMMARRANVAGPFDIDSISDLCDTINCIANVYKRMGENQKALQFLKQSLKRQVKIIASTSSNKGQVTHLLHTYEDVIALTKLQLKECTDKSKVAGQIGSLILEMGKVYHHVLNKQTRAMLYYQEALQVFKQTQDYVQIGDILSLMGTIHVHHASNEKALKCFNDALVMMKMSKAQDTLKTADLLHSIGNCQAKDGAFQESIKSYRESLAIKRQLLSREHISTAKSDHCLGLALIQLQSIDAALECFTSSLKVRMQALGSDHLDVAFSLHRVYTLQGRVDEAITCLEQSLGVKSCKLGERHISLAETKHILASLYVKREKYPEAITLLKSALFIYNRAKGYETLKSDILDLLGGSFANINGDGNAILSYEQSLTIKQTVLGKNHIACANVLIELGQLKMKTGDLGDALIAFKEDNCDMALRCFTEAIRIRRLLLGERAIEVAEALVHVGRVYHKRGDHFDAISHFKDAIGIYDNTNDGVSKYGVKRLLGVSQIASGAYEDAFTSLEECLRFQESVDSSESTEWANVAYDLGMAKAKEGLIDDAVELLEKYVYLKKQTDNDSSSVSHALFQLGLIYSKTDVDRALTLFEDSLAIRRGLEDNEVDISDVLFQIGTIRKSKHQLLESIVCFEESLSLRQSVLRQDEETADIMFKMGEAHRLRQQYGLAVNFLSSALETYKMTVGDSHLSVANTLHCLGYVCDAQNEPRDAMKYHKEGLNVRKVNLGKNHVLTAASLDDVAGMYQKVGENEKALQCLKEALRIRKLQLVNDSMDIATTLFAMGIVFAASNDNEKASECYSASLAISARNGSNPKLEAQTLHQIGVVNASRCLYREALQSWRTSLSKYREAGLADDHYLVTCTLGNLEVAENVIAGN</sequence>
<feature type="repeat" description="TPR" evidence="3">
    <location>
        <begin position="1504"/>
        <end position="1537"/>
    </location>
</feature>
<proteinExistence type="predicted"/>
<feature type="region of interest" description="Disordered" evidence="4">
    <location>
        <begin position="393"/>
        <end position="416"/>
    </location>
</feature>
<dbReference type="InterPro" id="IPR019734">
    <property type="entry name" value="TPR_rpt"/>
</dbReference>
<evidence type="ECO:0000256" key="4">
    <source>
        <dbReference type="SAM" id="MobiDB-lite"/>
    </source>
</evidence>
<feature type="region of interest" description="Disordered" evidence="4">
    <location>
        <begin position="177"/>
        <end position="217"/>
    </location>
</feature>
<dbReference type="InParanoid" id="B8C3P9"/>
<gene>
    <name evidence="6" type="ORF">THAPSDRAFT_22882</name>
</gene>
<dbReference type="EMBL" id="CM000642">
    <property type="protein sequence ID" value="EED92600.1"/>
    <property type="molecule type" value="Genomic_DNA"/>
</dbReference>
<dbReference type="Proteomes" id="UP000001449">
    <property type="component" value="Chromosome 5"/>
</dbReference>
<dbReference type="eggNOG" id="KOG1840">
    <property type="taxonomic scope" value="Eukaryota"/>
</dbReference>
<dbReference type="GeneID" id="7444878"/>
<dbReference type="KEGG" id="tps:THAPSDRAFT_22882"/>
<dbReference type="InterPro" id="IPR011990">
    <property type="entry name" value="TPR-like_helical_dom_sf"/>
</dbReference>
<keyword evidence="2 3" id="KW-0802">TPR repeat</keyword>
<evidence type="ECO:0000256" key="2">
    <source>
        <dbReference type="ARBA" id="ARBA00022803"/>
    </source>
</evidence>
<evidence type="ECO:0000313" key="7">
    <source>
        <dbReference type="Proteomes" id="UP000001449"/>
    </source>
</evidence>
<dbReference type="PANTHER" id="PTHR45641:SF19">
    <property type="entry name" value="NEPHROCYSTIN-3"/>
    <property type="match status" value="1"/>
</dbReference>
<organism evidence="6 7">
    <name type="scientific">Thalassiosira pseudonana</name>
    <name type="common">Marine diatom</name>
    <name type="synonym">Cyclotella nana</name>
    <dbReference type="NCBI Taxonomy" id="35128"/>
    <lineage>
        <taxon>Eukaryota</taxon>
        <taxon>Sar</taxon>
        <taxon>Stramenopiles</taxon>
        <taxon>Ochrophyta</taxon>
        <taxon>Bacillariophyta</taxon>
        <taxon>Coscinodiscophyceae</taxon>
        <taxon>Thalassiosirophycidae</taxon>
        <taxon>Thalassiosirales</taxon>
        <taxon>Thalassiosiraceae</taxon>
        <taxon>Thalassiosira</taxon>
    </lineage>
</organism>
<evidence type="ECO:0000259" key="5">
    <source>
        <dbReference type="Pfam" id="PF09409"/>
    </source>
</evidence>
<evidence type="ECO:0000256" key="3">
    <source>
        <dbReference type="PROSITE-ProRule" id="PRU00339"/>
    </source>
</evidence>
<dbReference type="SUPFAM" id="SSF143503">
    <property type="entry name" value="PUG domain-like"/>
    <property type="match status" value="1"/>
</dbReference>
<evidence type="ECO:0000256" key="1">
    <source>
        <dbReference type="ARBA" id="ARBA00022737"/>
    </source>
</evidence>
<dbReference type="InterPro" id="IPR036339">
    <property type="entry name" value="PUB-like_dom_sf"/>
</dbReference>
<dbReference type="Pfam" id="PF09409">
    <property type="entry name" value="PUB"/>
    <property type="match status" value="1"/>
</dbReference>
<dbReference type="PaxDb" id="35128-Thaps22882"/>
<feature type="repeat" description="TPR" evidence="3">
    <location>
        <begin position="1834"/>
        <end position="1867"/>
    </location>
</feature>
<dbReference type="Gene3D" id="1.25.40.10">
    <property type="entry name" value="Tetratricopeptide repeat domain"/>
    <property type="match status" value="6"/>
</dbReference>
<feature type="compositionally biased region" description="Basic and acidic residues" evidence="4">
    <location>
        <begin position="192"/>
        <end position="209"/>
    </location>
</feature>
<feature type="region of interest" description="Disordered" evidence="4">
    <location>
        <begin position="1"/>
        <end position="32"/>
    </location>
</feature>
<dbReference type="STRING" id="35128.B8C3P9"/>
<name>B8C3P9_THAPS</name>
<reference evidence="6 7" key="2">
    <citation type="journal article" date="2008" name="Nature">
        <title>The Phaeodactylum genome reveals the evolutionary history of diatom genomes.</title>
        <authorList>
            <person name="Bowler C."/>
            <person name="Allen A.E."/>
            <person name="Badger J.H."/>
            <person name="Grimwood J."/>
            <person name="Jabbari K."/>
            <person name="Kuo A."/>
            <person name="Maheswari U."/>
            <person name="Martens C."/>
            <person name="Maumus F."/>
            <person name="Otillar R.P."/>
            <person name="Rayko E."/>
            <person name="Salamov A."/>
            <person name="Vandepoele K."/>
            <person name="Beszteri B."/>
            <person name="Gruber A."/>
            <person name="Heijde M."/>
            <person name="Katinka M."/>
            <person name="Mock T."/>
            <person name="Valentin K."/>
            <person name="Verret F."/>
            <person name="Berges J.A."/>
            <person name="Brownlee C."/>
            <person name="Cadoret J.P."/>
            <person name="Chiovitti A."/>
            <person name="Choi C.J."/>
            <person name="Coesel S."/>
            <person name="De Martino A."/>
            <person name="Detter J.C."/>
            <person name="Durkin C."/>
            <person name="Falciatore A."/>
            <person name="Fournet J."/>
            <person name="Haruta M."/>
            <person name="Huysman M.J."/>
            <person name="Jenkins B.D."/>
            <person name="Jiroutova K."/>
            <person name="Jorgensen R.E."/>
            <person name="Joubert Y."/>
            <person name="Kaplan A."/>
            <person name="Kroger N."/>
            <person name="Kroth P.G."/>
            <person name="La Roche J."/>
            <person name="Lindquist E."/>
            <person name="Lommer M."/>
            <person name="Martin-Jezequel V."/>
            <person name="Lopez P.J."/>
            <person name="Lucas S."/>
            <person name="Mangogna M."/>
            <person name="McGinnis K."/>
            <person name="Medlin L.K."/>
            <person name="Montsant A."/>
            <person name="Oudot-Le Secq M.P."/>
            <person name="Napoli C."/>
            <person name="Obornik M."/>
            <person name="Parker M.S."/>
            <person name="Petit J.L."/>
            <person name="Porcel B.M."/>
            <person name="Poulsen N."/>
            <person name="Robison M."/>
            <person name="Rychlewski L."/>
            <person name="Rynearson T.A."/>
            <person name="Schmutz J."/>
            <person name="Shapiro H."/>
            <person name="Siaut M."/>
            <person name="Stanley M."/>
            <person name="Sussman M.R."/>
            <person name="Taylor A.R."/>
            <person name="Vardi A."/>
            <person name="von Dassow P."/>
            <person name="Vyverman W."/>
            <person name="Willis A."/>
            <person name="Wyrwicz L.S."/>
            <person name="Rokhsar D.S."/>
            <person name="Weissenbach J."/>
            <person name="Armbrust E.V."/>
            <person name="Green B.R."/>
            <person name="Van de Peer Y."/>
            <person name="Grigoriev I.V."/>
        </authorList>
    </citation>
    <scope>NUCLEOTIDE SEQUENCE [LARGE SCALE GENOMIC DNA]</scope>
    <source>
        <strain evidence="6 7">CCMP1335</strain>
    </source>
</reference>
<dbReference type="HOGENOM" id="CLU_235143_0_0_1"/>
<keyword evidence="7" id="KW-1185">Reference proteome</keyword>
<protein>
    <recommendedName>
        <fullName evidence="5">PUB domain-containing protein</fullName>
    </recommendedName>
</protein>